<evidence type="ECO:0000313" key="1">
    <source>
        <dbReference type="EMBL" id="MBB6144353.1"/>
    </source>
</evidence>
<proteinExistence type="predicted"/>
<dbReference type="Proteomes" id="UP000538666">
    <property type="component" value="Unassembled WGS sequence"/>
</dbReference>
<accession>A0A841JSH0</accession>
<dbReference type="AlphaFoldDB" id="A0A841JSH0"/>
<keyword evidence="2" id="KW-1185">Reference proteome</keyword>
<organism evidence="1 2">
    <name type="scientific">Silvibacterium bohemicum</name>
    <dbReference type="NCBI Taxonomy" id="1577686"/>
    <lineage>
        <taxon>Bacteria</taxon>
        <taxon>Pseudomonadati</taxon>
        <taxon>Acidobacteriota</taxon>
        <taxon>Terriglobia</taxon>
        <taxon>Terriglobales</taxon>
        <taxon>Acidobacteriaceae</taxon>
        <taxon>Silvibacterium</taxon>
    </lineage>
</organism>
<dbReference type="RefSeq" id="WP_050059013.1">
    <property type="nucleotide sequence ID" value="NZ_JACHEK010000004.1"/>
</dbReference>
<dbReference type="OrthoDB" id="3035510at2"/>
<evidence type="ECO:0000313" key="2">
    <source>
        <dbReference type="Proteomes" id="UP000538666"/>
    </source>
</evidence>
<gene>
    <name evidence="1" type="ORF">HNQ77_002305</name>
</gene>
<reference evidence="1 2" key="1">
    <citation type="submission" date="2020-08" db="EMBL/GenBank/DDBJ databases">
        <title>Genomic Encyclopedia of Type Strains, Phase IV (KMG-IV): sequencing the most valuable type-strain genomes for metagenomic binning, comparative biology and taxonomic classification.</title>
        <authorList>
            <person name="Goeker M."/>
        </authorList>
    </citation>
    <scope>NUCLEOTIDE SEQUENCE [LARGE SCALE GENOMIC DNA]</scope>
    <source>
        <strain evidence="1 2">DSM 103733</strain>
    </source>
</reference>
<name>A0A841JSH0_9BACT</name>
<dbReference type="EMBL" id="JACHEK010000004">
    <property type="protein sequence ID" value="MBB6144353.1"/>
    <property type="molecule type" value="Genomic_DNA"/>
</dbReference>
<protein>
    <submittedName>
        <fullName evidence="1">Uncharacterized protein</fullName>
    </submittedName>
</protein>
<sequence length="401" mass="45821">MEQFDEQEFIQSHLATGEELAPERFPQLSTLSSAFFYDFVPVAKEPELPEIVFVPTSESTRLETIGTMASWNFLWEAAQYRKEAFENARRADETPELARWINALPNTNAYLIPETPSKYDAYAPLFHLLPKKVVDRFGLPSVKRPLWPGHAAWWNEKLMPSDFEHRLSEAFAAHIWSHVDSGSSLQAFSATEPLKLLSHSLDFWLPYVLMVLEDLMRDFERCEPDNARQKMLLAKARKEDFGEVAIDRPRRGGTLWIGEEEAGDVTDLVVEAADRQGQLRQLIDAVRSNRVADDFSPIWSYAREDFERKLYSKRSKVRVSFVELTDTLPVHSARSEYTDGLLWQDFTSLLDAKERHIVVALRSGTTKLADIAATLGYANHSPVSKALDRIRRKASAFLSLN</sequence>
<comment type="caution">
    <text evidence="1">The sequence shown here is derived from an EMBL/GenBank/DDBJ whole genome shotgun (WGS) entry which is preliminary data.</text>
</comment>